<protein>
    <submittedName>
        <fullName evidence="1">Uncharacterized protein</fullName>
    </submittedName>
</protein>
<proteinExistence type="predicted"/>
<keyword evidence="2" id="KW-1185">Reference proteome</keyword>
<name>A0A6P0CB67_9RHOB</name>
<reference evidence="1 2" key="1">
    <citation type="submission" date="2020-01" db="EMBL/GenBank/DDBJ databases">
        <title>Sulfitobacter sediminilitoris sp. nov., isolated from a tidal flat.</title>
        <authorList>
            <person name="Park S."/>
            <person name="Yoon J.-H."/>
        </authorList>
    </citation>
    <scope>NUCLEOTIDE SEQUENCE [LARGE SCALE GENOMIC DNA]</scope>
    <source>
        <strain evidence="1 2">JBTF-M27</strain>
    </source>
</reference>
<gene>
    <name evidence="1" type="ORF">GV827_12015</name>
</gene>
<organism evidence="1 2">
    <name type="scientific">Sulfitobacter sediminilitoris</name>
    <dbReference type="NCBI Taxonomy" id="2698830"/>
    <lineage>
        <taxon>Bacteria</taxon>
        <taxon>Pseudomonadati</taxon>
        <taxon>Pseudomonadota</taxon>
        <taxon>Alphaproteobacteria</taxon>
        <taxon>Rhodobacterales</taxon>
        <taxon>Roseobacteraceae</taxon>
        <taxon>Sulfitobacter</taxon>
    </lineage>
</organism>
<comment type="caution">
    <text evidence="1">The sequence shown here is derived from an EMBL/GenBank/DDBJ whole genome shotgun (WGS) entry which is preliminary data.</text>
</comment>
<evidence type="ECO:0000313" key="2">
    <source>
        <dbReference type="Proteomes" id="UP000468591"/>
    </source>
</evidence>
<dbReference type="RefSeq" id="WP_164354043.1">
    <property type="nucleotide sequence ID" value="NZ_JAABNT010000006.1"/>
</dbReference>
<dbReference type="AlphaFoldDB" id="A0A6P0CB67"/>
<dbReference type="EMBL" id="JAABNT010000006">
    <property type="protein sequence ID" value="NEK23127.1"/>
    <property type="molecule type" value="Genomic_DNA"/>
</dbReference>
<dbReference type="Proteomes" id="UP000468591">
    <property type="component" value="Unassembled WGS sequence"/>
</dbReference>
<sequence>MLNIYAQSFMTATRTTGVELHEVPSKNKGARRRWFSRPKTVLVDLRKL</sequence>
<accession>A0A6P0CB67</accession>
<evidence type="ECO:0000313" key="1">
    <source>
        <dbReference type="EMBL" id="NEK23127.1"/>
    </source>
</evidence>